<name>A0ABQ9IZN2_9CUCU</name>
<keyword evidence="2" id="KW-1185">Reference proteome</keyword>
<protein>
    <submittedName>
        <fullName evidence="1">Uncharacterized protein</fullName>
    </submittedName>
</protein>
<dbReference type="Proteomes" id="UP001162164">
    <property type="component" value="Unassembled WGS sequence"/>
</dbReference>
<evidence type="ECO:0000313" key="2">
    <source>
        <dbReference type="Proteomes" id="UP001162164"/>
    </source>
</evidence>
<sequence>MNYLLLLEKLQVYQNTETKILCGEEGNGVLKELLCNNGHFSLFCDEVLTIKCLNKVWHCVMLWEHTLILINNC</sequence>
<proteinExistence type="predicted"/>
<evidence type="ECO:0000313" key="1">
    <source>
        <dbReference type="EMBL" id="KAJ8969972.1"/>
    </source>
</evidence>
<reference evidence="1" key="1">
    <citation type="journal article" date="2023" name="Insect Mol. Biol.">
        <title>Genome sequencing provides insights into the evolution of gene families encoding plant cell wall-degrading enzymes in longhorned beetles.</title>
        <authorList>
            <person name="Shin N.R."/>
            <person name="Okamura Y."/>
            <person name="Kirsch R."/>
            <person name="Pauchet Y."/>
        </authorList>
    </citation>
    <scope>NUCLEOTIDE SEQUENCE</scope>
    <source>
        <strain evidence="1">MMC_N1</strain>
    </source>
</reference>
<organism evidence="1 2">
    <name type="scientific">Molorchus minor</name>
    <dbReference type="NCBI Taxonomy" id="1323400"/>
    <lineage>
        <taxon>Eukaryota</taxon>
        <taxon>Metazoa</taxon>
        <taxon>Ecdysozoa</taxon>
        <taxon>Arthropoda</taxon>
        <taxon>Hexapoda</taxon>
        <taxon>Insecta</taxon>
        <taxon>Pterygota</taxon>
        <taxon>Neoptera</taxon>
        <taxon>Endopterygota</taxon>
        <taxon>Coleoptera</taxon>
        <taxon>Polyphaga</taxon>
        <taxon>Cucujiformia</taxon>
        <taxon>Chrysomeloidea</taxon>
        <taxon>Cerambycidae</taxon>
        <taxon>Lamiinae</taxon>
        <taxon>Monochamini</taxon>
        <taxon>Molorchus</taxon>
    </lineage>
</organism>
<comment type="caution">
    <text evidence="1">The sequence shown here is derived from an EMBL/GenBank/DDBJ whole genome shotgun (WGS) entry which is preliminary data.</text>
</comment>
<dbReference type="EMBL" id="JAPWTJ010001686">
    <property type="protein sequence ID" value="KAJ8969972.1"/>
    <property type="molecule type" value="Genomic_DNA"/>
</dbReference>
<gene>
    <name evidence="1" type="ORF">NQ317_008535</name>
</gene>
<accession>A0ABQ9IZN2</accession>